<protein>
    <submittedName>
        <fullName evidence="12">ACR3 arsenite antiporter</fullName>
    </submittedName>
</protein>
<gene>
    <name evidence="12" type="primary">ACR3:2</name>
</gene>
<accession>A0A8A5RHZ5</accession>
<dbReference type="EMBL" id="MW447114">
    <property type="protein sequence ID" value="QTG40769.1"/>
    <property type="molecule type" value="mRNA"/>
</dbReference>
<feature type="transmembrane region" description="Helical" evidence="11">
    <location>
        <begin position="305"/>
        <end position="330"/>
    </location>
</feature>
<evidence type="ECO:0000256" key="1">
    <source>
        <dbReference type="ARBA" id="ARBA00004651"/>
    </source>
</evidence>
<reference evidence="12" key="1">
    <citation type="journal article" name="J. Hazard. Mater.">
        <title>Novel PvACR3;2 and PvACR3;3 genes from arsenic-hyperaccumulator Pteris vittata and their roles in manipulating plant arsenic accumulation.</title>
        <authorList>
            <person name="Chen J.X."/>
            <person name="Cao Y."/>
            <person name="Yan X."/>
            <person name="Chen Y."/>
            <person name="Ma L.Q."/>
        </authorList>
    </citation>
    <scope>NUCLEOTIDE SEQUENCE</scope>
</reference>
<feature type="transmembrane region" description="Helical" evidence="11">
    <location>
        <begin position="167"/>
        <end position="186"/>
    </location>
</feature>
<feature type="transmembrane region" description="Helical" evidence="11">
    <location>
        <begin position="240"/>
        <end position="259"/>
    </location>
</feature>
<dbReference type="PANTHER" id="PTHR43057">
    <property type="entry name" value="ARSENITE EFFLUX TRANSPORTER"/>
    <property type="match status" value="1"/>
</dbReference>
<feature type="transmembrane region" description="Helical" evidence="11">
    <location>
        <begin position="198"/>
        <end position="220"/>
    </location>
</feature>
<evidence type="ECO:0000256" key="8">
    <source>
        <dbReference type="ARBA" id="ARBA00023136"/>
    </source>
</evidence>
<feature type="region of interest" description="Disordered" evidence="10">
    <location>
        <begin position="29"/>
        <end position="50"/>
    </location>
</feature>
<feature type="transmembrane region" description="Helical" evidence="11">
    <location>
        <begin position="98"/>
        <end position="117"/>
    </location>
</feature>
<feature type="transmembrane region" description="Helical" evidence="11">
    <location>
        <begin position="368"/>
        <end position="391"/>
    </location>
</feature>
<feature type="transmembrane region" description="Helical" evidence="11">
    <location>
        <begin position="67"/>
        <end position="86"/>
    </location>
</feature>
<keyword evidence="7 9" id="KW-1133">Transmembrane helix</keyword>
<keyword evidence="4 9" id="KW-1003">Cell membrane</keyword>
<dbReference type="GO" id="GO:0046685">
    <property type="term" value="P:response to arsenic-containing substance"/>
    <property type="evidence" value="ECO:0007669"/>
    <property type="project" value="UniProtKB-KW"/>
</dbReference>
<dbReference type="PANTHER" id="PTHR43057:SF1">
    <property type="entry name" value="ARSENICAL-RESISTANCE PROTEIN 3"/>
    <property type="match status" value="1"/>
</dbReference>
<evidence type="ECO:0000256" key="10">
    <source>
        <dbReference type="SAM" id="MobiDB-lite"/>
    </source>
</evidence>
<feature type="transmembrane region" description="Helical" evidence="11">
    <location>
        <begin position="138"/>
        <end position="161"/>
    </location>
</feature>
<evidence type="ECO:0000256" key="3">
    <source>
        <dbReference type="ARBA" id="ARBA00022448"/>
    </source>
</evidence>
<sequence>MESSAAPADDDHHHQKEVALTINAAGHAEPSAPAVTSTLQYDPKDASPDPDSKLQGLFKQLSLLDRYLYVWIFVVMVVSIIFGYYVKGVKKAFQVAEISSVSLPIAIGLWVMMYPVLCKVQYEVLGRVLRQSGTTKTLTLSVVLNWIVGPALMTGLAWATLPDLPELRNGVILVGIARCIAMVLIWNDLAKGDTDYCAILVAINSILQIILFTPVALFYLKVISQGNGFHVSSWTVAKSVLLFLGIPLAAGVVTRLTLMSALGRKWYEAKFLPFIGPWALIGLLYTIFVMFSIQAHEIVNNVGHVVRVAVPLLLYFGIVFFGSLGLCRWLKVPYSLAVTQCFTAASNNFELAIAVAVGSFGIDSKEALAATIGPLIEVPVLLLFVYIVSFFQRKWPKFA</sequence>
<dbReference type="InterPro" id="IPR002657">
    <property type="entry name" value="BilAc:Na_symport/Acr3"/>
</dbReference>
<evidence type="ECO:0000256" key="7">
    <source>
        <dbReference type="ARBA" id="ARBA00022989"/>
    </source>
</evidence>
<dbReference type="InterPro" id="IPR038770">
    <property type="entry name" value="Na+/solute_symporter_sf"/>
</dbReference>
<keyword evidence="3 9" id="KW-0813">Transport</keyword>
<feature type="transmembrane region" description="Helical" evidence="11">
    <location>
        <begin position="342"/>
        <end position="362"/>
    </location>
</feature>
<dbReference type="FunFam" id="1.20.1530.20:FF:000009">
    <property type="entry name" value="Arsenite transporter, ACR3 family"/>
    <property type="match status" value="1"/>
</dbReference>
<keyword evidence="5 9" id="KW-0812">Transmembrane</keyword>
<dbReference type="AlphaFoldDB" id="A0A8A5RHZ5"/>
<keyword evidence="8 9" id="KW-0472">Membrane</keyword>
<dbReference type="Gene3D" id="1.20.1530.20">
    <property type="match status" value="1"/>
</dbReference>
<dbReference type="Pfam" id="PF01758">
    <property type="entry name" value="SBF"/>
    <property type="match status" value="1"/>
</dbReference>
<dbReference type="SMR" id="A0A8A5RHZ5"/>
<dbReference type="NCBIfam" id="TIGR00832">
    <property type="entry name" value="acr3"/>
    <property type="match status" value="1"/>
</dbReference>
<comment type="similarity">
    <text evidence="2 9">Belongs to the arsenical resistance-3 (ACR3) (TC 2.A.59) family.</text>
</comment>
<evidence type="ECO:0000256" key="6">
    <source>
        <dbReference type="ARBA" id="ARBA00022849"/>
    </source>
</evidence>
<evidence type="ECO:0000256" key="5">
    <source>
        <dbReference type="ARBA" id="ARBA00022692"/>
    </source>
</evidence>
<dbReference type="GO" id="GO:0015297">
    <property type="term" value="F:antiporter activity"/>
    <property type="evidence" value="ECO:0007669"/>
    <property type="project" value="UniProtKB-UniRule"/>
</dbReference>
<dbReference type="GO" id="GO:0015105">
    <property type="term" value="F:arsenite transmembrane transporter activity"/>
    <property type="evidence" value="ECO:0007669"/>
    <property type="project" value="TreeGrafter"/>
</dbReference>
<evidence type="ECO:0000313" key="12">
    <source>
        <dbReference type="EMBL" id="QTG40769.1"/>
    </source>
</evidence>
<keyword evidence="6" id="KW-0059">Arsenical resistance</keyword>
<dbReference type="GO" id="GO:0005886">
    <property type="term" value="C:plasma membrane"/>
    <property type="evidence" value="ECO:0007669"/>
    <property type="project" value="UniProtKB-SubCell"/>
</dbReference>
<comment type="subcellular location">
    <subcellularLocation>
        <location evidence="1 9">Cell membrane</location>
        <topology evidence="1 9">Multi-pass membrane protein</topology>
    </subcellularLocation>
</comment>
<dbReference type="InterPro" id="IPR004706">
    <property type="entry name" value="Arsenical-R_Acr3"/>
</dbReference>
<feature type="transmembrane region" description="Helical" evidence="11">
    <location>
        <begin position="271"/>
        <end position="293"/>
    </location>
</feature>
<organism evidence="12">
    <name type="scientific">Pteris vittata</name>
    <name type="common">Chinese ladder brake</name>
    <dbReference type="NCBI Taxonomy" id="13821"/>
    <lineage>
        <taxon>Eukaryota</taxon>
        <taxon>Viridiplantae</taxon>
        <taxon>Streptophyta</taxon>
        <taxon>Embryophyta</taxon>
        <taxon>Tracheophyta</taxon>
        <taxon>Polypodiopsida</taxon>
        <taxon>Polypodiidae</taxon>
        <taxon>Polypodiales</taxon>
        <taxon>Pteridineae</taxon>
        <taxon>Pteridaceae</taxon>
        <taxon>Pteridoideae</taxon>
        <taxon>Pteris</taxon>
        <taxon>Pteris subgen. Pteris</taxon>
        <taxon>Pteris sect. Pteris</taxon>
    </lineage>
</organism>
<proteinExistence type="evidence at transcript level"/>
<dbReference type="PIRSF" id="PIRSF005508">
    <property type="entry name" value="Acr3"/>
    <property type="match status" value="1"/>
</dbReference>
<evidence type="ECO:0000256" key="2">
    <source>
        <dbReference type="ARBA" id="ARBA00010110"/>
    </source>
</evidence>
<dbReference type="GO" id="GO:0015104">
    <property type="term" value="F:antimonite transmembrane transporter activity"/>
    <property type="evidence" value="ECO:0007669"/>
    <property type="project" value="TreeGrafter"/>
</dbReference>
<evidence type="ECO:0000256" key="9">
    <source>
        <dbReference type="PIRNR" id="PIRNR005508"/>
    </source>
</evidence>
<evidence type="ECO:0000256" key="4">
    <source>
        <dbReference type="ARBA" id="ARBA00022475"/>
    </source>
</evidence>
<evidence type="ECO:0000256" key="11">
    <source>
        <dbReference type="SAM" id="Phobius"/>
    </source>
</evidence>
<name>A0A8A5RHZ5_PTEVI</name>